<proteinExistence type="inferred from homology"/>
<dbReference type="EMBL" id="DQ158857">
    <property type="protein sequence ID" value="ABA27252.1"/>
    <property type="molecule type" value="Genomic_DNA"/>
</dbReference>
<geneLocation type="nucleomorph" evidence="10"/>
<evidence type="ECO:0000313" key="10">
    <source>
        <dbReference type="EMBL" id="ABA27252.1"/>
    </source>
</evidence>
<evidence type="ECO:0000256" key="1">
    <source>
        <dbReference type="ARBA" id="ARBA00004141"/>
    </source>
</evidence>
<reference evidence="10 11" key="1">
    <citation type="journal article" date="2006" name="Proc. Natl. Acad. Sci. U.S.A.">
        <title>Complete nucleotide sequence of the chlorarachniophyte nucleomorph: nature's smallest nucleus.</title>
        <authorList>
            <person name="Gilson P.R."/>
            <person name="Su V."/>
            <person name="Slamovits C.H."/>
            <person name="Reith M.E."/>
            <person name="Keeling P.J."/>
            <person name="McFadden G.I."/>
        </authorList>
    </citation>
    <scope>NUCLEOTIDE SEQUENCE [LARGE SCALE GENOMIC DNA]</scope>
    <source>
        <strain evidence="11">CCMP621</strain>
    </source>
</reference>
<feature type="transmembrane region" description="Helical" evidence="9">
    <location>
        <begin position="264"/>
        <end position="283"/>
    </location>
</feature>
<feature type="transmembrane region" description="Helical" evidence="9">
    <location>
        <begin position="75"/>
        <end position="96"/>
    </location>
</feature>
<dbReference type="RefSeq" id="XP_001712864.1">
    <property type="nucleotide sequence ID" value="XM_001712812.1"/>
</dbReference>
<keyword evidence="5" id="KW-0653">Protein transport</keyword>
<evidence type="ECO:0000256" key="9">
    <source>
        <dbReference type="SAM" id="Phobius"/>
    </source>
</evidence>
<evidence type="ECO:0000256" key="6">
    <source>
        <dbReference type="ARBA" id="ARBA00022989"/>
    </source>
</evidence>
<feature type="transmembrane region" description="Helical" evidence="9">
    <location>
        <begin position="417"/>
        <end position="439"/>
    </location>
</feature>
<keyword evidence="3" id="KW-0813">Transport</keyword>
<evidence type="ECO:0000256" key="8">
    <source>
        <dbReference type="ARBA" id="ARBA00023136"/>
    </source>
</evidence>
<dbReference type="Proteomes" id="UP000243425">
    <property type="component" value="Nucleomorph 2"/>
</dbReference>
<dbReference type="PROSITE" id="PS00756">
    <property type="entry name" value="SECY_2"/>
    <property type="match status" value="1"/>
</dbReference>
<feature type="transmembrane region" description="Helical" evidence="9">
    <location>
        <begin position="172"/>
        <end position="190"/>
    </location>
</feature>
<dbReference type="PIRSF" id="PIRSF004557">
    <property type="entry name" value="SecY"/>
    <property type="match status" value="1"/>
</dbReference>
<keyword evidence="4 9" id="KW-0812">Transmembrane</keyword>
<evidence type="ECO:0000256" key="7">
    <source>
        <dbReference type="ARBA" id="ARBA00023010"/>
    </source>
</evidence>
<dbReference type="GO" id="GO:0015031">
    <property type="term" value="P:protein transport"/>
    <property type="evidence" value="ECO:0007669"/>
    <property type="project" value="UniProtKB-KW"/>
</dbReference>
<accession>Q3LWB4</accession>
<gene>
    <name evidence="10" type="primary">secY</name>
</gene>
<evidence type="ECO:0000256" key="5">
    <source>
        <dbReference type="ARBA" id="ARBA00022927"/>
    </source>
</evidence>
<dbReference type="InterPro" id="IPR023201">
    <property type="entry name" value="SecY_dom_sf"/>
</dbReference>
<dbReference type="SUPFAM" id="SSF103491">
    <property type="entry name" value="Preprotein translocase SecY subunit"/>
    <property type="match status" value="1"/>
</dbReference>
<name>Q3LWB4_BIGNA</name>
<comment type="subcellular location">
    <subcellularLocation>
        <location evidence="1">Membrane</location>
        <topology evidence="1">Multi-pass membrane protein</topology>
    </subcellularLocation>
</comment>
<feature type="transmembrane region" description="Helical" evidence="9">
    <location>
        <begin position="323"/>
        <end position="342"/>
    </location>
</feature>
<evidence type="ECO:0000256" key="3">
    <source>
        <dbReference type="ARBA" id="ARBA00022448"/>
    </source>
</evidence>
<keyword evidence="7" id="KW-0811">Translocation</keyword>
<dbReference type="InterPro" id="IPR030659">
    <property type="entry name" value="SecY_CS"/>
</dbReference>
<keyword evidence="10" id="KW-0542">Nucleomorph</keyword>
<evidence type="ECO:0000256" key="4">
    <source>
        <dbReference type="ARBA" id="ARBA00022692"/>
    </source>
</evidence>
<evidence type="ECO:0000313" key="11">
    <source>
        <dbReference type="Proteomes" id="UP000243425"/>
    </source>
</evidence>
<dbReference type="GeneID" id="5788391"/>
<dbReference type="Gene3D" id="1.10.3370.10">
    <property type="entry name" value="SecY subunit domain"/>
    <property type="match status" value="1"/>
</dbReference>
<evidence type="ECO:0000256" key="2">
    <source>
        <dbReference type="ARBA" id="ARBA00005751"/>
    </source>
</evidence>
<dbReference type="PRINTS" id="PR00303">
    <property type="entry name" value="SECYTRNLCASE"/>
</dbReference>
<dbReference type="GO" id="GO:0016020">
    <property type="term" value="C:membrane"/>
    <property type="evidence" value="ECO:0007669"/>
    <property type="project" value="UniProtKB-SubCell"/>
</dbReference>
<comment type="similarity">
    <text evidence="2">Belongs to the SecY/SEC61-alpha family.</text>
</comment>
<protein>
    <submittedName>
        <fullName evidence="10">Thylakoid preprotein translocase</fullName>
    </submittedName>
</protein>
<dbReference type="AlphaFoldDB" id="Q3LWB4"/>
<feature type="transmembrane region" description="Helical" evidence="9">
    <location>
        <begin position="445"/>
        <end position="465"/>
    </location>
</feature>
<feature type="transmembrane region" description="Helical" evidence="9">
    <location>
        <begin position="362"/>
        <end position="383"/>
    </location>
</feature>
<sequence>MLFLNIDYTMIKNLNKVTLNNNKFKIFNYKKKPIKIKNKYCNISKKKLLLNNKPLLIENSILNKPSTQTKNTTFLFKYSLAFFYIFITRALFFILIKNLSTQDLISQLSTNNFIEFSNSFFIKNLINLNINSLGILPCINASIVMQVLISQTNYFNDLLQNRGLKGKKTFEYWNRILILILSLFISYYYTSYLWPYIEDLSSNWYAESLITMTCGTYIDLLIADKITNLKLGSGLSIILLYNLLSNVNLTKYFSINMTTDLDYYSKIIVLFLFIFFSLLLIAIQDTEKNISIVYDKININESKKISLKTERKDKQFYADLKSLPLKINPAGILSLFLIYFLNQFNLSGTTTNSINENSITSALYFSTYLLASTALVTLFNYIFSVQKIKLNELTEKLKSQNAFISGVRSGLQTKKTINLTILSSSIIGSLSLVLAYQSILYTENYFGFKLTQGFSGNIIFILTSISIDLTKRIFSETSILKYNKFRF</sequence>
<keyword evidence="6 9" id="KW-1133">Transmembrane helix</keyword>
<dbReference type="InterPro" id="IPR002208">
    <property type="entry name" value="SecY/SEC61-alpha"/>
</dbReference>
<organism evidence="10 11">
    <name type="scientific">Bigelowiella natans</name>
    <name type="common">Pedinomonas minutissima</name>
    <name type="synonym">Chlorarachnion sp. (strain CCMP621)</name>
    <dbReference type="NCBI Taxonomy" id="227086"/>
    <lineage>
        <taxon>Eukaryota</taxon>
        <taxon>Sar</taxon>
        <taxon>Rhizaria</taxon>
        <taxon>Cercozoa</taxon>
        <taxon>Chlorarachniophyceae</taxon>
        <taxon>Bigelowiella</taxon>
    </lineage>
</organism>
<dbReference type="Pfam" id="PF00344">
    <property type="entry name" value="SecY"/>
    <property type="match status" value="1"/>
</dbReference>
<keyword evidence="8 9" id="KW-0472">Membrane</keyword>